<dbReference type="InterPro" id="IPR012337">
    <property type="entry name" value="RNaseH-like_sf"/>
</dbReference>
<dbReference type="Proteomes" id="UP000663866">
    <property type="component" value="Unassembled WGS sequence"/>
</dbReference>
<comment type="caution">
    <text evidence="4">The sequence shown here is derived from an EMBL/GenBank/DDBJ whole genome shotgun (WGS) entry which is preliminary data.</text>
</comment>
<feature type="region of interest" description="Disordered" evidence="1">
    <location>
        <begin position="165"/>
        <end position="242"/>
    </location>
</feature>
<dbReference type="SUPFAM" id="SSF53098">
    <property type="entry name" value="Ribonuclease H-like"/>
    <property type="match status" value="1"/>
</dbReference>
<dbReference type="PANTHER" id="PTHR45749:SF37">
    <property type="entry name" value="OS05G0311600 PROTEIN"/>
    <property type="match status" value="1"/>
</dbReference>
<feature type="compositionally biased region" description="Basic and acidic residues" evidence="1">
    <location>
        <begin position="228"/>
        <end position="242"/>
    </location>
</feature>
<dbReference type="Pfam" id="PF26215">
    <property type="entry name" value="HTH_animal"/>
    <property type="match status" value="1"/>
</dbReference>
<dbReference type="InterPro" id="IPR058912">
    <property type="entry name" value="HTH_animal"/>
</dbReference>
<gene>
    <name evidence="4" type="ORF">OVN521_LOCUS16996</name>
</gene>
<dbReference type="AlphaFoldDB" id="A0A819QPD6"/>
<dbReference type="Pfam" id="PF14291">
    <property type="entry name" value="DUF4371"/>
    <property type="match status" value="1"/>
</dbReference>
<dbReference type="PANTHER" id="PTHR45749">
    <property type="match status" value="1"/>
</dbReference>
<evidence type="ECO:0000256" key="1">
    <source>
        <dbReference type="SAM" id="MobiDB-lite"/>
    </source>
</evidence>
<feature type="domain" description="DUF4371" evidence="2">
    <location>
        <begin position="334"/>
        <end position="486"/>
    </location>
</feature>
<dbReference type="EMBL" id="CAJOBG010002893">
    <property type="protein sequence ID" value="CAF4034364.1"/>
    <property type="molecule type" value="Genomic_DNA"/>
</dbReference>
<sequence>MVQRALAVCSTYALLSQEFQTIREIGQKNDYPSSFIDTRIGIGLGNYLKKLTTSNEAVAGCAKQRMYVEIPYTGTSSKMLKNKLSRISIKHRPDLEVCFFERPSPPVQIFFNVKDPIPKHLQANIIYSIQCSDCGDAYVGKTERQGIRRLWEHGAPISLFLQKPFLPSEHTGPHDHPIQHQNQHHATNVTNEETKTTRKRKRTKTDPNTEAKTIRRSSRILDQQNTTTREHEAITTASADKRVENAVTEPAIITSLSAPFQHEKQHGHHMNWAGFKILSTDANSFKLLIQESLVIKAYAPKLNKTTHSVLLIIFPEGLPKNILPSPYNHASKTSNNISSNQGNFLEILRWASETDPLIKSIFEDSTGNASYLSHDIQNELIHIMSNEIREEISFMLNNNKYALMADECRDISGTQQLSIVIRFVPNSNNSTTDKKHVVKEYFLGFIPLEKFDATTLANNIVEFLNHWKIPLESCICLCFDGASVMSSCAAGVHVLLKKYMPKGIYINCAAHRLNLVINDTSKAVRYMSDYFSIASQLYSFFTESAVTNIYFNKAQIDLGLVQSSTLKLWAITRWDSRWTAINAVVNNFPAILKALSDISEDGNGSRATNAGGLLMHDQKSIFIVTSFILHNFLGIIKVLSDHLKSSSLDYVRGECLITSVIQQLKDLRNDESFNQIYEKVKEFCNSNDIDFVQQYRSYRTTAVPARFQEFIIDSTIGQRETLQTSTDYLNRLYFPLIDF</sequence>
<dbReference type="InterPro" id="IPR025398">
    <property type="entry name" value="DUF4371"/>
</dbReference>
<name>A0A819QPD6_9BILA</name>
<feature type="compositionally biased region" description="Basic and acidic residues" evidence="1">
    <location>
        <begin position="204"/>
        <end position="213"/>
    </location>
</feature>
<proteinExistence type="predicted"/>
<keyword evidence="5" id="KW-1185">Reference proteome</keyword>
<feature type="domain" description="Helix-turn-helix" evidence="3">
    <location>
        <begin position="1"/>
        <end position="40"/>
    </location>
</feature>
<evidence type="ECO:0000259" key="2">
    <source>
        <dbReference type="Pfam" id="PF14291"/>
    </source>
</evidence>
<protein>
    <recommendedName>
        <fullName evidence="6">DUF4371 domain-containing protein</fullName>
    </recommendedName>
</protein>
<evidence type="ECO:0000313" key="5">
    <source>
        <dbReference type="Proteomes" id="UP000663866"/>
    </source>
</evidence>
<feature type="compositionally biased region" description="Polar residues" evidence="1">
    <location>
        <begin position="179"/>
        <end position="191"/>
    </location>
</feature>
<accession>A0A819QPD6</accession>
<organism evidence="4 5">
    <name type="scientific">Rotaria magnacalcarata</name>
    <dbReference type="NCBI Taxonomy" id="392030"/>
    <lineage>
        <taxon>Eukaryota</taxon>
        <taxon>Metazoa</taxon>
        <taxon>Spiralia</taxon>
        <taxon>Gnathifera</taxon>
        <taxon>Rotifera</taxon>
        <taxon>Eurotatoria</taxon>
        <taxon>Bdelloidea</taxon>
        <taxon>Philodinida</taxon>
        <taxon>Philodinidae</taxon>
        <taxon>Rotaria</taxon>
    </lineage>
</organism>
<reference evidence="4" key="1">
    <citation type="submission" date="2021-02" db="EMBL/GenBank/DDBJ databases">
        <authorList>
            <person name="Nowell W R."/>
        </authorList>
    </citation>
    <scope>NUCLEOTIDE SEQUENCE</scope>
</reference>
<evidence type="ECO:0008006" key="6">
    <source>
        <dbReference type="Google" id="ProtNLM"/>
    </source>
</evidence>
<evidence type="ECO:0000313" key="4">
    <source>
        <dbReference type="EMBL" id="CAF4034364.1"/>
    </source>
</evidence>
<evidence type="ECO:0000259" key="3">
    <source>
        <dbReference type="Pfam" id="PF26215"/>
    </source>
</evidence>